<comment type="subcellular location">
    <subcellularLocation>
        <location evidence="1 12">Cell outer membrane</location>
        <topology evidence="1 12">Multi-pass membrane protein</topology>
    </subcellularLocation>
</comment>
<dbReference type="Proteomes" id="UP000198796">
    <property type="component" value="Unassembled WGS sequence"/>
</dbReference>
<dbReference type="InterPro" id="IPR037066">
    <property type="entry name" value="Plug_dom_sf"/>
</dbReference>
<dbReference type="GO" id="GO:0015344">
    <property type="term" value="F:siderophore uptake transmembrane transporter activity"/>
    <property type="evidence" value="ECO:0007669"/>
    <property type="project" value="TreeGrafter"/>
</dbReference>
<dbReference type="GO" id="GO:0038023">
    <property type="term" value="F:signaling receptor activity"/>
    <property type="evidence" value="ECO:0007669"/>
    <property type="project" value="InterPro"/>
</dbReference>
<evidence type="ECO:0000256" key="11">
    <source>
        <dbReference type="ARBA" id="ARBA00023237"/>
    </source>
</evidence>
<dbReference type="EMBL" id="FOJU01000002">
    <property type="protein sequence ID" value="SFA90653.1"/>
    <property type="molecule type" value="Genomic_DNA"/>
</dbReference>
<organism evidence="18 19">
    <name type="scientific">Poseidonocella pacifica</name>
    <dbReference type="NCBI Taxonomy" id="871651"/>
    <lineage>
        <taxon>Bacteria</taxon>
        <taxon>Pseudomonadati</taxon>
        <taxon>Pseudomonadota</taxon>
        <taxon>Alphaproteobacteria</taxon>
        <taxon>Rhodobacterales</taxon>
        <taxon>Roseobacteraceae</taxon>
        <taxon>Poseidonocella</taxon>
    </lineage>
</organism>
<dbReference type="NCBIfam" id="NF010048">
    <property type="entry name" value="PRK13524.1"/>
    <property type="match status" value="1"/>
</dbReference>
<dbReference type="NCBIfam" id="TIGR01783">
    <property type="entry name" value="TonB-siderophor"/>
    <property type="match status" value="1"/>
</dbReference>
<dbReference type="GO" id="GO:0044718">
    <property type="term" value="P:siderophore transmembrane transport"/>
    <property type="evidence" value="ECO:0007669"/>
    <property type="project" value="TreeGrafter"/>
</dbReference>
<reference evidence="18 19" key="1">
    <citation type="submission" date="2016-10" db="EMBL/GenBank/DDBJ databases">
        <authorList>
            <person name="de Groot N.N."/>
        </authorList>
    </citation>
    <scope>NUCLEOTIDE SEQUENCE [LARGE SCALE GENOMIC DNA]</scope>
    <source>
        <strain evidence="18 19">DSM 29316</strain>
    </source>
</reference>
<dbReference type="PANTHER" id="PTHR30069:SF53">
    <property type="entry name" value="COLICIN I RECEPTOR-RELATED"/>
    <property type="match status" value="1"/>
</dbReference>
<feature type="region of interest" description="Disordered" evidence="14">
    <location>
        <begin position="76"/>
        <end position="95"/>
    </location>
</feature>
<dbReference type="InterPro" id="IPR058134">
    <property type="entry name" value="PirA/FepA/PfeA"/>
</dbReference>
<feature type="compositionally biased region" description="Polar residues" evidence="14">
    <location>
        <begin position="77"/>
        <end position="93"/>
    </location>
</feature>
<dbReference type="Gene3D" id="2.40.170.20">
    <property type="entry name" value="TonB-dependent receptor, beta-barrel domain"/>
    <property type="match status" value="1"/>
</dbReference>
<evidence type="ECO:0000256" key="4">
    <source>
        <dbReference type="ARBA" id="ARBA00022452"/>
    </source>
</evidence>
<accession>A0A1I0WRQ0</accession>
<keyword evidence="4 12" id="KW-1134">Transmembrane beta strand</keyword>
<evidence type="ECO:0000256" key="10">
    <source>
        <dbReference type="ARBA" id="ARBA00023170"/>
    </source>
</evidence>
<dbReference type="STRING" id="871651.SAMN05421688_1643"/>
<evidence type="ECO:0000256" key="2">
    <source>
        <dbReference type="ARBA" id="ARBA00009810"/>
    </source>
</evidence>
<feature type="signal peptide" evidence="15">
    <location>
        <begin position="1"/>
        <end position="26"/>
    </location>
</feature>
<gene>
    <name evidence="18" type="ORF">SAMN05421688_1643</name>
</gene>
<evidence type="ECO:0000313" key="19">
    <source>
        <dbReference type="Proteomes" id="UP000198796"/>
    </source>
</evidence>
<dbReference type="InterPro" id="IPR036942">
    <property type="entry name" value="Beta-barrel_TonB_sf"/>
</dbReference>
<dbReference type="InterPro" id="IPR012910">
    <property type="entry name" value="Plug_dom"/>
</dbReference>
<feature type="domain" description="TonB-dependent receptor-like beta-barrel" evidence="16">
    <location>
        <begin position="275"/>
        <end position="699"/>
    </location>
</feature>
<keyword evidence="8 13" id="KW-0798">TonB box</keyword>
<proteinExistence type="inferred from homology"/>
<dbReference type="GO" id="GO:0009279">
    <property type="term" value="C:cell outer membrane"/>
    <property type="evidence" value="ECO:0007669"/>
    <property type="project" value="UniProtKB-SubCell"/>
</dbReference>
<dbReference type="InterPro" id="IPR010105">
    <property type="entry name" value="TonB_sidphr_rcpt"/>
</dbReference>
<dbReference type="Pfam" id="PF00593">
    <property type="entry name" value="TonB_dep_Rec_b-barrel"/>
    <property type="match status" value="1"/>
</dbReference>
<sequence>MTWYPNGRCAALAATALTTFALPAYAQEVFDLGTITVKAASEELKQALGASTITEEDLERALITNDVSELVKRQPGVNLTGNTSTGRRGNQRQIDLRGMGPENTLILIDGRPVLSRNSVRMDRSGERDTRGDSNWVPASVIDRIEVVRGPAAARYGSGSAGGVVNIITKAASEPTTELSLFAEVPESDKEGANYRATAAFSGPIGERLSYRSYLSANKSEADDADINADATEEGGAIAAGQEGLKNYDLSTLLEFRSDAANTWGVELSYSKQANLYAGDSLFQSVDRVYDTTTGEALADLVGETTNTMQRSALALTHRGDYDFGTSNSFLQWEHTDNKRRTENLFGGVEGMFTGDDYNVTLLDNVSAKTEWNLYSQAFGVSQTLTLGAEYRGEFMKDPSSLQQATMVEVEGTESDPADRDDTLEAHLIGLYVEENMELDWGVTLTPGLRVDHHSTAGTNWSPSLNMSWEATPEITVKAGVSRAFKAPNLFQTNPNYVYFTNGNACPADRVRPAGGCHILGNEDLEHETSWNKEIGISYQNLEGFNAGLTFFKNDYENKIGASLEPFATVSGSEIYQWENAELAVVEGFEGNLRVPLSDALTWTTNATVMRRSENRDTGQPLSLVPDYTINTQFDWDYRDNWSFTLAMTHYGATESPTQSATNGAKIENADDRDPYTLVNLSTNYEFDHGFSMQAGIKNLFNTEILREGASNDAGANTYNEPGRSYTLALTKSF</sequence>
<evidence type="ECO:0000256" key="13">
    <source>
        <dbReference type="RuleBase" id="RU003357"/>
    </source>
</evidence>
<protein>
    <submittedName>
        <fullName evidence="18">Ferric enterobactin receptor</fullName>
    </submittedName>
</protein>
<evidence type="ECO:0000256" key="3">
    <source>
        <dbReference type="ARBA" id="ARBA00022448"/>
    </source>
</evidence>
<keyword evidence="5 12" id="KW-0812">Transmembrane</keyword>
<evidence type="ECO:0000256" key="6">
    <source>
        <dbReference type="ARBA" id="ARBA00022729"/>
    </source>
</evidence>
<name>A0A1I0WRQ0_9RHOB</name>
<dbReference type="CDD" id="cd01347">
    <property type="entry name" value="ligand_gated_channel"/>
    <property type="match status" value="1"/>
</dbReference>
<keyword evidence="6 15" id="KW-0732">Signal</keyword>
<keyword evidence="9 12" id="KW-0472">Membrane</keyword>
<dbReference type="SUPFAM" id="SSF56935">
    <property type="entry name" value="Porins"/>
    <property type="match status" value="1"/>
</dbReference>
<evidence type="ECO:0000256" key="8">
    <source>
        <dbReference type="ARBA" id="ARBA00023077"/>
    </source>
</evidence>
<evidence type="ECO:0000256" key="5">
    <source>
        <dbReference type="ARBA" id="ARBA00022692"/>
    </source>
</evidence>
<dbReference type="Pfam" id="PF07715">
    <property type="entry name" value="Plug"/>
    <property type="match status" value="1"/>
</dbReference>
<keyword evidence="19" id="KW-1185">Reference proteome</keyword>
<keyword evidence="11 12" id="KW-0998">Cell outer membrane</keyword>
<keyword evidence="3 12" id="KW-0813">Transport</keyword>
<dbReference type="NCBIfam" id="NF010051">
    <property type="entry name" value="PRK13528.1"/>
    <property type="match status" value="1"/>
</dbReference>
<dbReference type="InterPro" id="IPR039426">
    <property type="entry name" value="TonB-dep_rcpt-like"/>
</dbReference>
<evidence type="ECO:0000256" key="14">
    <source>
        <dbReference type="SAM" id="MobiDB-lite"/>
    </source>
</evidence>
<evidence type="ECO:0000259" key="17">
    <source>
        <dbReference type="Pfam" id="PF07715"/>
    </source>
</evidence>
<evidence type="ECO:0000256" key="12">
    <source>
        <dbReference type="PROSITE-ProRule" id="PRU01360"/>
    </source>
</evidence>
<dbReference type="InterPro" id="IPR000531">
    <property type="entry name" value="Beta-barrel_TonB"/>
</dbReference>
<feature type="domain" description="TonB-dependent receptor plug" evidence="17">
    <location>
        <begin position="50"/>
        <end position="163"/>
    </location>
</feature>
<dbReference type="PANTHER" id="PTHR30069">
    <property type="entry name" value="TONB-DEPENDENT OUTER MEMBRANE RECEPTOR"/>
    <property type="match status" value="1"/>
</dbReference>
<evidence type="ECO:0000259" key="16">
    <source>
        <dbReference type="Pfam" id="PF00593"/>
    </source>
</evidence>
<evidence type="ECO:0000256" key="7">
    <source>
        <dbReference type="ARBA" id="ARBA00023065"/>
    </source>
</evidence>
<evidence type="ECO:0000256" key="15">
    <source>
        <dbReference type="SAM" id="SignalP"/>
    </source>
</evidence>
<keyword evidence="7" id="KW-0406">Ion transport</keyword>
<dbReference type="PROSITE" id="PS52016">
    <property type="entry name" value="TONB_DEPENDENT_REC_3"/>
    <property type="match status" value="1"/>
</dbReference>
<feature type="chain" id="PRO_5011606137" evidence="15">
    <location>
        <begin position="27"/>
        <end position="733"/>
    </location>
</feature>
<dbReference type="Gene3D" id="2.170.130.10">
    <property type="entry name" value="TonB-dependent receptor, plug domain"/>
    <property type="match status" value="1"/>
</dbReference>
<dbReference type="RefSeq" id="WP_092062893.1">
    <property type="nucleotide sequence ID" value="NZ_FOJU01000002.1"/>
</dbReference>
<comment type="similarity">
    <text evidence="2 12 13">Belongs to the TonB-dependent receptor family.</text>
</comment>
<evidence type="ECO:0000256" key="1">
    <source>
        <dbReference type="ARBA" id="ARBA00004571"/>
    </source>
</evidence>
<dbReference type="AlphaFoldDB" id="A0A1I0WRQ0"/>
<evidence type="ECO:0000313" key="18">
    <source>
        <dbReference type="EMBL" id="SFA90653.1"/>
    </source>
</evidence>
<evidence type="ECO:0000256" key="9">
    <source>
        <dbReference type="ARBA" id="ARBA00023136"/>
    </source>
</evidence>
<keyword evidence="10 18" id="KW-0675">Receptor</keyword>
<dbReference type="OrthoDB" id="9796221at2"/>